<gene>
    <name evidence="1" type="ORF">IWQ60_012538</name>
</gene>
<keyword evidence="2" id="KW-1185">Reference proteome</keyword>
<accession>A0A9W7ZLK4</accession>
<protein>
    <submittedName>
        <fullName evidence="1">Uncharacterized protein</fullName>
    </submittedName>
</protein>
<evidence type="ECO:0000313" key="2">
    <source>
        <dbReference type="Proteomes" id="UP001150569"/>
    </source>
</evidence>
<dbReference type="AlphaFoldDB" id="A0A9W7ZLK4"/>
<dbReference type="Gene3D" id="3.40.50.10300">
    <property type="entry name" value="CoaB-like"/>
    <property type="match status" value="1"/>
</dbReference>
<dbReference type="InterPro" id="IPR035929">
    <property type="entry name" value="CoaB-like_sf"/>
</dbReference>
<dbReference type="OrthoDB" id="70224at2759"/>
<reference evidence="1" key="1">
    <citation type="submission" date="2022-07" db="EMBL/GenBank/DDBJ databases">
        <title>Phylogenomic reconstructions and comparative analyses of Kickxellomycotina fungi.</title>
        <authorList>
            <person name="Reynolds N.K."/>
            <person name="Stajich J.E."/>
            <person name="Barry K."/>
            <person name="Grigoriev I.V."/>
            <person name="Crous P."/>
            <person name="Smith M.E."/>
        </authorList>
    </citation>
    <scope>NUCLEOTIDE SEQUENCE</scope>
    <source>
        <strain evidence="1">RSA 861</strain>
    </source>
</reference>
<comment type="caution">
    <text evidence="1">The sequence shown here is derived from an EMBL/GenBank/DDBJ whole genome shotgun (WGS) entry which is preliminary data.</text>
</comment>
<feature type="non-terminal residue" evidence="1">
    <location>
        <position position="51"/>
    </location>
</feature>
<evidence type="ECO:0000313" key="1">
    <source>
        <dbReference type="EMBL" id="KAJ1903785.1"/>
    </source>
</evidence>
<dbReference type="Proteomes" id="UP001150569">
    <property type="component" value="Unassembled WGS sequence"/>
</dbReference>
<proteinExistence type="predicted"/>
<feature type="non-terminal residue" evidence="1">
    <location>
        <position position="1"/>
    </location>
</feature>
<dbReference type="EMBL" id="JANBPT010002085">
    <property type="protein sequence ID" value="KAJ1903785.1"/>
    <property type="molecule type" value="Genomic_DNA"/>
</dbReference>
<organism evidence="1 2">
    <name type="scientific">Tieghemiomyces parasiticus</name>
    <dbReference type="NCBI Taxonomy" id="78921"/>
    <lineage>
        <taxon>Eukaryota</taxon>
        <taxon>Fungi</taxon>
        <taxon>Fungi incertae sedis</taxon>
        <taxon>Zoopagomycota</taxon>
        <taxon>Kickxellomycotina</taxon>
        <taxon>Dimargaritomycetes</taxon>
        <taxon>Dimargaritales</taxon>
        <taxon>Dimargaritaceae</taxon>
        <taxon>Tieghemiomyces</taxon>
    </lineage>
</organism>
<sequence length="51" mass="5719">VIGNLLTTRKRTVTVITRTDQFVINLSEDEYQDGQGTEIESKIVASLSELH</sequence>
<name>A0A9W7ZLK4_9FUNG</name>